<dbReference type="Proteomes" id="UP000295685">
    <property type="component" value="Unassembled WGS sequence"/>
</dbReference>
<feature type="transmembrane region" description="Helical" evidence="1">
    <location>
        <begin position="263"/>
        <end position="281"/>
    </location>
</feature>
<comment type="caution">
    <text evidence="2">The sequence shown here is derived from an EMBL/GenBank/DDBJ whole genome shotgun (WGS) entry which is preliminary data.</text>
</comment>
<feature type="transmembrane region" description="Helical" evidence="1">
    <location>
        <begin position="222"/>
        <end position="243"/>
    </location>
</feature>
<keyword evidence="1" id="KW-0472">Membrane</keyword>
<dbReference type="AlphaFoldDB" id="A0A4R8SC60"/>
<dbReference type="EMBL" id="PECK01000008">
    <property type="protein sequence ID" value="TDZ92186.1"/>
    <property type="molecule type" value="Genomic_DNA"/>
</dbReference>
<name>A0A4R8SC60_9MYCO</name>
<accession>A0A4R8SC60</accession>
<keyword evidence="4" id="KW-1185">Reference proteome</keyword>
<evidence type="ECO:0000313" key="5">
    <source>
        <dbReference type="Proteomes" id="UP000295685"/>
    </source>
</evidence>
<dbReference type="RefSeq" id="WP_134148888.1">
    <property type="nucleotide sequence ID" value="NZ_PECK01000008.1"/>
</dbReference>
<sequence>MESESSADYEPYEPARFVSEFHRKATGVLPASANLGTISNATTTVADQIQAIADRVSARGSHSSASLHEIAEKVRSIRDLLNAELSVDLPSRSFTFLFGNLVDPHELSSLRSQSEITQSYIGTSTDSKVIAHIRDFGDFLSDWRMNALNPAAEYLRSALVAIEKIRGGANLPPMLIDLISESAVRRLNQNVALSDRATTEAGQQGLAKAFIEASEKSKSGSMAWTIGVFACVAVGIGLPIWALSIDGPILAHMTGSPGIVARILVGLPMLALAAYCGHIAAQHRETARHMDILTAQLNSVGAYSNELPDEKRLELLMLLGKRTFSDPGFILRDKGNLTYVPDDALELLKKLSELLSRTPK</sequence>
<organism evidence="2 5">
    <name type="scientific">Mycobacteroides salmoniphilum</name>
    <dbReference type="NCBI Taxonomy" id="404941"/>
    <lineage>
        <taxon>Bacteria</taxon>
        <taxon>Bacillati</taxon>
        <taxon>Actinomycetota</taxon>
        <taxon>Actinomycetes</taxon>
        <taxon>Mycobacteriales</taxon>
        <taxon>Mycobacteriaceae</taxon>
        <taxon>Mycobacteroides</taxon>
    </lineage>
</organism>
<dbReference type="OrthoDB" id="5126529at2"/>
<evidence type="ECO:0000313" key="3">
    <source>
        <dbReference type="EMBL" id="TEA07415.1"/>
    </source>
</evidence>
<protein>
    <submittedName>
        <fullName evidence="2">Uncharacterized protein</fullName>
    </submittedName>
</protein>
<keyword evidence="1" id="KW-0812">Transmembrane</keyword>
<evidence type="ECO:0000313" key="4">
    <source>
        <dbReference type="Proteomes" id="UP000294844"/>
    </source>
</evidence>
<gene>
    <name evidence="3" type="ORF">CCUG60883_01449</name>
    <name evidence="2" type="ORF">CCUG60885_04301</name>
</gene>
<proteinExistence type="predicted"/>
<dbReference type="EMBL" id="PECM01000005">
    <property type="protein sequence ID" value="TEA07415.1"/>
    <property type="molecule type" value="Genomic_DNA"/>
</dbReference>
<keyword evidence="1" id="KW-1133">Transmembrane helix</keyword>
<evidence type="ECO:0000256" key="1">
    <source>
        <dbReference type="SAM" id="Phobius"/>
    </source>
</evidence>
<evidence type="ECO:0000313" key="2">
    <source>
        <dbReference type="EMBL" id="TDZ92186.1"/>
    </source>
</evidence>
<reference evidence="4 5" key="1">
    <citation type="journal article" date="2019" name="Sci. Rep.">
        <title>Extended insight into the Mycobacterium chelonae-abscessus complex through whole genome sequencing of Mycobacterium salmoniphilum outbreak and Mycobacterium salmoniphilum-like strains.</title>
        <authorList>
            <person name="Behra P.R.K."/>
            <person name="Das S."/>
            <person name="Pettersson B.M.F."/>
            <person name="Shirreff L."/>
            <person name="DuCote T."/>
            <person name="Jacobsson K.G."/>
            <person name="Ennis D.G."/>
            <person name="Kirsebom L.A."/>
        </authorList>
    </citation>
    <scope>NUCLEOTIDE SEQUENCE [LARGE SCALE GENOMIC DNA]</scope>
    <source>
        <strain evidence="3 4">CCUG 60883</strain>
        <strain evidence="2 5">CCUG 60885</strain>
    </source>
</reference>
<dbReference type="Proteomes" id="UP000294844">
    <property type="component" value="Unassembled WGS sequence"/>
</dbReference>